<dbReference type="GO" id="GO:0005886">
    <property type="term" value="C:plasma membrane"/>
    <property type="evidence" value="ECO:0007669"/>
    <property type="project" value="UniProtKB-SubCell"/>
</dbReference>
<name>A0A1G6ZGW4_PEPNI</name>
<dbReference type="SUPFAM" id="SSF161098">
    <property type="entry name" value="MetI-like"/>
    <property type="match status" value="1"/>
</dbReference>
<keyword evidence="6 7" id="KW-0472">Membrane</keyword>
<dbReference type="RefSeq" id="WP_200781903.1">
    <property type="nucleotide sequence ID" value="NZ_FNAF01000013.1"/>
</dbReference>
<evidence type="ECO:0000256" key="2">
    <source>
        <dbReference type="ARBA" id="ARBA00022448"/>
    </source>
</evidence>
<evidence type="ECO:0000256" key="3">
    <source>
        <dbReference type="ARBA" id="ARBA00022475"/>
    </source>
</evidence>
<evidence type="ECO:0000313" key="9">
    <source>
        <dbReference type="EMBL" id="SDE01888.1"/>
    </source>
</evidence>
<dbReference type="GO" id="GO:0055085">
    <property type="term" value="P:transmembrane transport"/>
    <property type="evidence" value="ECO:0007669"/>
    <property type="project" value="InterPro"/>
</dbReference>
<keyword evidence="4 7" id="KW-0812">Transmembrane</keyword>
<sequence>MKVKSALVATFILLVLWHLLSLVVDKPFLPTPAASFKGFLLLAKSGDLARNFAISSARVLAGTSLALVFAVPAGLLMGRHERINALLDPFISILYPVPKVVLLPIFVVLLGLGNSPKIALIALIIFFQVLVVVRDAATSVPMESLLAMRMLSSSPLAMFTHLLWPWCLPDLLTALRVSMGTAVSVLFFAETFASFDGLGTLILNGMERRDYAAMYGAIIALSLLGVLFYEVIGLVERRLCRWKRTQKI</sequence>
<dbReference type="PANTHER" id="PTHR30151">
    <property type="entry name" value="ALKANE SULFONATE ABC TRANSPORTER-RELATED, MEMBRANE SUBUNIT"/>
    <property type="match status" value="1"/>
</dbReference>
<dbReference type="InterPro" id="IPR000515">
    <property type="entry name" value="MetI-like"/>
</dbReference>
<dbReference type="EMBL" id="FNAF01000013">
    <property type="protein sequence ID" value="SDE01888.1"/>
    <property type="molecule type" value="Genomic_DNA"/>
</dbReference>
<feature type="domain" description="ABC transmembrane type-1" evidence="8">
    <location>
        <begin position="52"/>
        <end position="236"/>
    </location>
</feature>
<evidence type="ECO:0000256" key="1">
    <source>
        <dbReference type="ARBA" id="ARBA00004651"/>
    </source>
</evidence>
<evidence type="ECO:0000256" key="6">
    <source>
        <dbReference type="ARBA" id="ARBA00023136"/>
    </source>
</evidence>
<organism evidence="9 10">
    <name type="scientific">Peptococcus niger</name>
    <dbReference type="NCBI Taxonomy" id="2741"/>
    <lineage>
        <taxon>Bacteria</taxon>
        <taxon>Bacillati</taxon>
        <taxon>Bacillota</taxon>
        <taxon>Clostridia</taxon>
        <taxon>Eubacteriales</taxon>
        <taxon>Peptococcaceae</taxon>
        <taxon>Peptococcus</taxon>
    </lineage>
</organism>
<feature type="transmembrane region" description="Helical" evidence="7">
    <location>
        <begin position="90"/>
        <end position="112"/>
    </location>
</feature>
<dbReference type="Proteomes" id="UP000198995">
    <property type="component" value="Unassembled WGS sequence"/>
</dbReference>
<accession>A0A1G6ZGW4</accession>
<reference evidence="9 10" key="1">
    <citation type="submission" date="2016-10" db="EMBL/GenBank/DDBJ databases">
        <authorList>
            <person name="de Groot N.N."/>
        </authorList>
    </citation>
    <scope>NUCLEOTIDE SEQUENCE [LARGE SCALE GENOMIC DNA]</scope>
    <source>
        <strain evidence="9 10">DSM 20475</strain>
    </source>
</reference>
<evidence type="ECO:0000256" key="5">
    <source>
        <dbReference type="ARBA" id="ARBA00022989"/>
    </source>
</evidence>
<gene>
    <name evidence="9" type="ORF">SAMN04489866_11326</name>
</gene>
<evidence type="ECO:0000259" key="8">
    <source>
        <dbReference type="PROSITE" id="PS50928"/>
    </source>
</evidence>
<comment type="subcellular location">
    <subcellularLocation>
        <location evidence="1 7">Cell membrane</location>
        <topology evidence="1 7">Multi-pass membrane protein</topology>
    </subcellularLocation>
</comment>
<feature type="transmembrane region" description="Helical" evidence="7">
    <location>
        <begin position="118"/>
        <end position="134"/>
    </location>
</feature>
<keyword evidence="2 7" id="KW-0813">Transport</keyword>
<feature type="transmembrane region" description="Helical" evidence="7">
    <location>
        <begin position="59"/>
        <end position="78"/>
    </location>
</feature>
<dbReference type="AlphaFoldDB" id="A0A1G6ZGW4"/>
<dbReference type="PANTHER" id="PTHR30151:SF0">
    <property type="entry name" value="ABC TRANSPORTER PERMEASE PROTEIN MJ0413-RELATED"/>
    <property type="match status" value="1"/>
</dbReference>
<comment type="similarity">
    <text evidence="7">Belongs to the binding-protein-dependent transport system permease family.</text>
</comment>
<protein>
    <submittedName>
        <fullName evidence="9">NitT/TauT family transport system permease protein</fullName>
    </submittedName>
</protein>
<evidence type="ECO:0000313" key="10">
    <source>
        <dbReference type="Proteomes" id="UP000198995"/>
    </source>
</evidence>
<evidence type="ECO:0000256" key="4">
    <source>
        <dbReference type="ARBA" id="ARBA00022692"/>
    </source>
</evidence>
<feature type="transmembrane region" description="Helical" evidence="7">
    <location>
        <begin position="212"/>
        <end position="235"/>
    </location>
</feature>
<dbReference type="Pfam" id="PF00528">
    <property type="entry name" value="BPD_transp_1"/>
    <property type="match status" value="1"/>
</dbReference>
<dbReference type="InterPro" id="IPR035906">
    <property type="entry name" value="MetI-like_sf"/>
</dbReference>
<keyword evidence="10" id="KW-1185">Reference proteome</keyword>
<dbReference type="STRING" id="2741.SAMN04489866_11326"/>
<keyword evidence="3" id="KW-1003">Cell membrane</keyword>
<dbReference type="PROSITE" id="PS50928">
    <property type="entry name" value="ABC_TM1"/>
    <property type="match status" value="1"/>
</dbReference>
<dbReference type="Gene3D" id="1.10.3720.10">
    <property type="entry name" value="MetI-like"/>
    <property type="match status" value="1"/>
</dbReference>
<keyword evidence="5 7" id="KW-1133">Transmembrane helix</keyword>
<evidence type="ECO:0000256" key="7">
    <source>
        <dbReference type="RuleBase" id="RU363032"/>
    </source>
</evidence>
<proteinExistence type="inferred from homology"/>